<dbReference type="NCBIfam" id="NF009487">
    <property type="entry name" value="PRK12849.1"/>
    <property type="match status" value="1"/>
</dbReference>
<organism evidence="6">
    <name type="scientific">Henneguya salminicola</name>
    <name type="common">Myxosporean</name>
    <dbReference type="NCBI Taxonomy" id="69463"/>
    <lineage>
        <taxon>Eukaryota</taxon>
        <taxon>Metazoa</taxon>
        <taxon>Cnidaria</taxon>
        <taxon>Myxozoa</taxon>
        <taxon>Myxosporea</taxon>
        <taxon>Bivalvulida</taxon>
        <taxon>Platysporina</taxon>
        <taxon>Myxobolidae</taxon>
        <taxon>Henneguya</taxon>
    </lineage>
</organism>
<accession>A0A6G3ME11</accession>
<protein>
    <submittedName>
        <fullName evidence="6">60 kDa heat shock protein, mitochondrial (Trinotate prediction)</fullName>
    </submittedName>
</protein>
<dbReference type="NCBIfam" id="NF000592">
    <property type="entry name" value="PRK00013.1"/>
    <property type="match status" value="1"/>
</dbReference>
<dbReference type="InterPro" id="IPR027410">
    <property type="entry name" value="TCP-1-like_intermed_sf"/>
</dbReference>
<dbReference type="PROSITE" id="PS00296">
    <property type="entry name" value="CHAPERONINS_CPN60"/>
    <property type="match status" value="1"/>
</dbReference>
<dbReference type="NCBIfam" id="NF009488">
    <property type="entry name" value="PRK12850.1"/>
    <property type="match status" value="1"/>
</dbReference>
<dbReference type="FunFam" id="3.50.7.10:FF:000001">
    <property type="entry name" value="60 kDa chaperonin"/>
    <property type="match status" value="1"/>
</dbReference>
<evidence type="ECO:0000256" key="4">
    <source>
        <dbReference type="ARBA" id="ARBA00023186"/>
    </source>
</evidence>
<dbReference type="InterPro" id="IPR027413">
    <property type="entry name" value="GROEL-like_equatorial_sf"/>
</dbReference>
<dbReference type="PANTHER" id="PTHR45633">
    <property type="entry name" value="60 KDA HEAT SHOCK PROTEIN, MITOCHONDRIAL"/>
    <property type="match status" value="1"/>
</dbReference>
<keyword evidence="6" id="KW-0346">Stress response</keyword>
<dbReference type="InterPro" id="IPR001844">
    <property type="entry name" value="Cpn60/GroEL"/>
</dbReference>
<dbReference type="NCBIfam" id="NF009489">
    <property type="entry name" value="PRK12851.1"/>
    <property type="match status" value="1"/>
</dbReference>
<dbReference type="GO" id="GO:0140662">
    <property type="term" value="F:ATP-dependent protein folding chaperone"/>
    <property type="evidence" value="ECO:0007669"/>
    <property type="project" value="InterPro"/>
</dbReference>
<evidence type="ECO:0000256" key="5">
    <source>
        <dbReference type="RuleBase" id="RU000418"/>
    </source>
</evidence>
<dbReference type="Gene3D" id="3.30.260.10">
    <property type="entry name" value="TCP-1-like chaperonin intermediate domain"/>
    <property type="match status" value="1"/>
</dbReference>
<dbReference type="OrthoDB" id="1733909at2759"/>
<dbReference type="SUPFAM" id="SSF54849">
    <property type="entry name" value="GroEL-intermediate domain like"/>
    <property type="match status" value="1"/>
</dbReference>
<dbReference type="GO" id="GO:0005524">
    <property type="term" value="F:ATP binding"/>
    <property type="evidence" value="ECO:0007669"/>
    <property type="project" value="UniProtKB-KW"/>
</dbReference>
<keyword evidence="4" id="KW-0143">Chaperone</keyword>
<dbReference type="Gene3D" id="1.10.560.10">
    <property type="entry name" value="GroEL-like equatorial domain"/>
    <property type="match status" value="1"/>
</dbReference>
<dbReference type="PRINTS" id="PR00298">
    <property type="entry name" value="CHAPERONIN60"/>
</dbReference>
<dbReference type="CDD" id="cd03344">
    <property type="entry name" value="GroEL"/>
    <property type="match status" value="1"/>
</dbReference>
<dbReference type="InterPro" id="IPR018370">
    <property type="entry name" value="Chaperonin_Cpn60_CS"/>
</dbReference>
<evidence type="ECO:0000313" key="6">
    <source>
        <dbReference type="EMBL" id="NDJ92285.1"/>
    </source>
</evidence>
<dbReference type="Pfam" id="PF00118">
    <property type="entry name" value="Cpn60_TCP1"/>
    <property type="match status" value="1"/>
</dbReference>
<sequence>MLASETVINHLKTISKKISGKEEITQVATISANGDLSVGQLIAKAMDKVGENGVITVKDGKTLIDELEIIEGFKFDRGYVSPYFINMIKGQKVEFQDALVFLSNKKISSLHDVVKPMEIANQLRRPLVFICEDIDGEALTTMVINRIKVGFQIAAVKAPGFGDNRKNCLHDIAIMTGARTVFGDEGLNKKIEDCDQDDLGEVGEIIITKDDTLILHGKGDSKSVKDRCSLLSEEIANTTSDYEKEKLRERLARLTDGVAVIKVGGSSEVEVNEKKDRITDALNATKAAVEEGIVPGGGVALLRCIHSLDKLKLTHPDQISGVNIVRRAIMQPAMTIALNSGVEPGVVVHKIMESSGAMGYDASTDTYTDMLKAGIIDPTKVVRIALSDAAGVASLLATVDAAITEIPKEEKAGIGGMPGMGGMGGMDY</sequence>
<evidence type="ECO:0000256" key="3">
    <source>
        <dbReference type="ARBA" id="ARBA00022840"/>
    </source>
</evidence>
<evidence type="ECO:0000256" key="2">
    <source>
        <dbReference type="ARBA" id="ARBA00022741"/>
    </source>
</evidence>
<keyword evidence="3" id="KW-0067">ATP-binding</keyword>
<dbReference type="InterPro" id="IPR002423">
    <property type="entry name" value="Cpn60/GroEL/TCP-1"/>
</dbReference>
<name>A0A6G3ME11_HENSL</name>
<dbReference type="Gene3D" id="3.50.7.10">
    <property type="entry name" value="GroEL"/>
    <property type="match status" value="1"/>
</dbReference>
<dbReference type="InterPro" id="IPR027409">
    <property type="entry name" value="GroEL-like_apical_dom_sf"/>
</dbReference>
<dbReference type="SUPFAM" id="SSF52029">
    <property type="entry name" value="GroEL apical domain-like"/>
    <property type="match status" value="1"/>
</dbReference>
<keyword evidence="2" id="KW-0547">Nucleotide-binding</keyword>
<dbReference type="AlphaFoldDB" id="A0A6G3ME11"/>
<dbReference type="EMBL" id="GHBP01000388">
    <property type="protein sequence ID" value="NDJ92285.1"/>
    <property type="molecule type" value="Transcribed_RNA"/>
</dbReference>
<reference evidence="6" key="1">
    <citation type="submission" date="2018-11" db="EMBL/GenBank/DDBJ databases">
        <title>Henneguya salminicola genome and transcriptome.</title>
        <authorList>
            <person name="Yahalomi D."/>
            <person name="Atkinson S.D."/>
            <person name="Neuhof M."/>
            <person name="Chang E.S."/>
            <person name="Philippe H."/>
            <person name="Cartwright P."/>
            <person name="Bartholomew J.L."/>
            <person name="Huchon D."/>
        </authorList>
    </citation>
    <scope>NUCLEOTIDE SEQUENCE</scope>
    <source>
        <strain evidence="6">Hz1</strain>
        <tissue evidence="6">Whole</tissue>
    </source>
</reference>
<comment type="similarity">
    <text evidence="1 5">Belongs to the chaperonin (HSP60) family.</text>
</comment>
<evidence type="ECO:0000256" key="1">
    <source>
        <dbReference type="ARBA" id="ARBA00006607"/>
    </source>
</evidence>
<dbReference type="SUPFAM" id="SSF48592">
    <property type="entry name" value="GroEL equatorial domain-like"/>
    <property type="match status" value="1"/>
</dbReference>
<proteinExistence type="inferred from homology"/>
<dbReference type="GO" id="GO:0042026">
    <property type="term" value="P:protein refolding"/>
    <property type="evidence" value="ECO:0007669"/>
    <property type="project" value="InterPro"/>
</dbReference>